<name>A0A7R8H7G6_LEPSM</name>
<dbReference type="Pfam" id="PF00096">
    <property type="entry name" value="zf-C2H2"/>
    <property type="match status" value="1"/>
</dbReference>
<dbReference type="EMBL" id="HG994583">
    <property type="protein sequence ID" value="CAF2918095.1"/>
    <property type="molecule type" value="Genomic_DNA"/>
</dbReference>
<dbReference type="PANTHER" id="PTHR45718">
    <property type="entry name" value="TRANSCRIPTIONAL ACTIVATOR CUBITUS INTERRUPTUS"/>
    <property type="match status" value="1"/>
</dbReference>
<feature type="compositionally biased region" description="Low complexity" evidence="10">
    <location>
        <begin position="291"/>
        <end position="313"/>
    </location>
</feature>
<dbReference type="InterPro" id="IPR036236">
    <property type="entry name" value="Znf_C2H2_sf"/>
</dbReference>
<dbReference type="OrthoDB" id="6374654at2759"/>
<feature type="region of interest" description="Disordered" evidence="10">
    <location>
        <begin position="287"/>
        <end position="335"/>
    </location>
</feature>
<keyword evidence="9" id="KW-0539">Nucleus</keyword>
<evidence type="ECO:0000313" key="12">
    <source>
        <dbReference type="Proteomes" id="UP000675881"/>
    </source>
</evidence>
<keyword evidence="5" id="KW-0677">Repeat</keyword>
<keyword evidence="6" id="KW-0863">Zinc-finger</keyword>
<dbReference type="GO" id="GO:0000981">
    <property type="term" value="F:DNA-binding transcription factor activity, RNA polymerase II-specific"/>
    <property type="evidence" value="ECO:0007669"/>
    <property type="project" value="TreeGrafter"/>
</dbReference>
<dbReference type="GO" id="GO:0008270">
    <property type="term" value="F:zinc ion binding"/>
    <property type="evidence" value="ECO:0007669"/>
    <property type="project" value="UniProtKB-KW"/>
</dbReference>
<evidence type="ECO:0000256" key="5">
    <source>
        <dbReference type="ARBA" id="ARBA00022737"/>
    </source>
</evidence>
<feature type="compositionally biased region" description="Low complexity" evidence="10">
    <location>
        <begin position="1"/>
        <end position="18"/>
    </location>
</feature>
<dbReference type="GO" id="GO:0005634">
    <property type="term" value="C:nucleus"/>
    <property type="evidence" value="ECO:0007669"/>
    <property type="project" value="UniProtKB-SubCell"/>
</dbReference>
<reference evidence="11" key="1">
    <citation type="submission" date="2021-02" db="EMBL/GenBank/DDBJ databases">
        <authorList>
            <person name="Bekaert M."/>
        </authorList>
    </citation>
    <scope>NUCLEOTIDE SEQUENCE</scope>
    <source>
        <strain evidence="11">IoA-00</strain>
    </source>
</reference>
<dbReference type="AlphaFoldDB" id="A0A7R8H7G6"/>
<dbReference type="Gene3D" id="3.30.160.60">
    <property type="entry name" value="Classic Zinc Finger"/>
    <property type="match status" value="2"/>
</dbReference>
<keyword evidence="4" id="KW-0479">Metal-binding</keyword>
<keyword evidence="8" id="KW-0238">DNA-binding</keyword>
<dbReference type="Pfam" id="PF23561">
    <property type="entry name" value="zf-C2H2_15"/>
    <property type="match status" value="1"/>
</dbReference>
<dbReference type="SUPFAM" id="SSF57667">
    <property type="entry name" value="beta-beta-alpha zinc fingers"/>
    <property type="match status" value="2"/>
</dbReference>
<keyword evidence="3" id="KW-0217">Developmental protein</keyword>
<gene>
    <name evidence="11" type="ORF">LSAA_8775</name>
</gene>
<dbReference type="FunFam" id="3.30.160.60:FF:000039">
    <property type="entry name" value="Zinc finger protein ZIC 1"/>
    <property type="match status" value="1"/>
</dbReference>
<evidence type="ECO:0000256" key="9">
    <source>
        <dbReference type="ARBA" id="ARBA00023242"/>
    </source>
</evidence>
<dbReference type="InterPro" id="IPR056436">
    <property type="entry name" value="Znf-C2H2_ZIC1-5/GLI1-3-like"/>
</dbReference>
<proteinExistence type="inferred from homology"/>
<dbReference type="InterPro" id="IPR043359">
    <property type="entry name" value="GLI-like"/>
</dbReference>
<comment type="subcellular location">
    <subcellularLocation>
        <location evidence="1">Nucleus</location>
    </subcellularLocation>
</comment>
<dbReference type="Pfam" id="PF18366">
    <property type="entry name" value="zf_ZIC"/>
    <property type="match status" value="1"/>
</dbReference>
<dbReference type="SMART" id="SM00355">
    <property type="entry name" value="ZnF_C2H2"/>
    <property type="match status" value="2"/>
</dbReference>
<keyword evidence="7" id="KW-0862">Zinc</keyword>
<dbReference type="InterPro" id="IPR013087">
    <property type="entry name" value="Znf_C2H2_type"/>
</dbReference>
<evidence type="ECO:0000256" key="3">
    <source>
        <dbReference type="ARBA" id="ARBA00022473"/>
    </source>
</evidence>
<evidence type="ECO:0000313" key="11">
    <source>
        <dbReference type="EMBL" id="CAF2918095.1"/>
    </source>
</evidence>
<comment type="similarity">
    <text evidence="2">Belongs to the GLI C2H2-type zinc-finger protein family.</text>
</comment>
<dbReference type="PROSITE" id="PS00028">
    <property type="entry name" value="ZINC_FINGER_C2H2_1"/>
    <property type="match status" value="1"/>
</dbReference>
<evidence type="ECO:0000256" key="10">
    <source>
        <dbReference type="SAM" id="MobiDB-lite"/>
    </source>
</evidence>
<feature type="region of interest" description="Disordered" evidence="10">
    <location>
        <begin position="1"/>
        <end position="25"/>
    </location>
</feature>
<evidence type="ECO:0000256" key="6">
    <source>
        <dbReference type="ARBA" id="ARBA00022771"/>
    </source>
</evidence>
<accession>A0A7R8H7G6</accession>
<dbReference type="PROSITE" id="PS50157">
    <property type="entry name" value="ZINC_FINGER_C2H2_2"/>
    <property type="match status" value="1"/>
</dbReference>
<keyword evidence="12" id="KW-1185">Reference proteome</keyword>
<evidence type="ECO:0000256" key="2">
    <source>
        <dbReference type="ARBA" id="ARBA00010831"/>
    </source>
</evidence>
<dbReference type="InterPro" id="IPR041643">
    <property type="entry name" value="Znf_ZIC"/>
</dbReference>
<evidence type="ECO:0000256" key="1">
    <source>
        <dbReference type="ARBA" id="ARBA00004123"/>
    </source>
</evidence>
<sequence>MLTPYSSSTTSTTPGGTPIKLSPSHAAAVAVDHHSQIYGSQNAYLSPASSNGGNPPYSTRDFLLRRDNSPPMSSSAYDTSVFNPSDPIFTDWQMNSAASGGGYYGMHPHHPTQAPPFFRYMRHPSSAPTIKQEMTCLWIEQDCLLKKPCNKVFGSLHEIVTHITVEHVGGPEISNHACYWENCAREGRPFKAKYKLVNHIRYLLAPRISKSTKEFIQVKSHFDVILKVVIDDLRTPLIGRKHSHVHTSDKPYNCKVRGCDKSYTHPSSLRKHLKVHGKDAVFVSEYDSDDSASQSQADTTSSSLDVGVSSSHVQPSHILGGTGGNNNDMSLPENPPNPLCSSLVLADFPLSITSITPPPLLTKATPEFHAPAHHHYSTVPSPNLDFKPAHISDWYSHHHSVAAVFTSSSPPYDGLLWKGGLWGI</sequence>
<dbReference type="GO" id="GO:0000978">
    <property type="term" value="F:RNA polymerase II cis-regulatory region sequence-specific DNA binding"/>
    <property type="evidence" value="ECO:0007669"/>
    <property type="project" value="TreeGrafter"/>
</dbReference>
<dbReference type="Proteomes" id="UP000675881">
    <property type="component" value="Chromosome 4"/>
</dbReference>
<protein>
    <submittedName>
        <fullName evidence="11">Uncharacterized protein</fullName>
    </submittedName>
</protein>
<evidence type="ECO:0000256" key="8">
    <source>
        <dbReference type="ARBA" id="ARBA00023125"/>
    </source>
</evidence>
<evidence type="ECO:0000256" key="7">
    <source>
        <dbReference type="ARBA" id="ARBA00022833"/>
    </source>
</evidence>
<organism evidence="11 12">
    <name type="scientific">Lepeophtheirus salmonis</name>
    <name type="common">Salmon louse</name>
    <name type="synonym">Caligus salmonis</name>
    <dbReference type="NCBI Taxonomy" id="72036"/>
    <lineage>
        <taxon>Eukaryota</taxon>
        <taxon>Metazoa</taxon>
        <taxon>Ecdysozoa</taxon>
        <taxon>Arthropoda</taxon>
        <taxon>Crustacea</taxon>
        <taxon>Multicrustacea</taxon>
        <taxon>Hexanauplia</taxon>
        <taxon>Copepoda</taxon>
        <taxon>Siphonostomatoida</taxon>
        <taxon>Caligidae</taxon>
        <taxon>Lepeophtheirus</taxon>
    </lineage>
</organism>
<dbReference type="FunFam" id="3.30.160.60:FF:001330">
    <property type="entry name" value="Zinc finger protein ZIC 4"/>
    <property type="match status" value="1"/>
</dbReference>
<evidence type="ECO:0000256" key="4">
    <source>
        <dbReference type="ARBA" id="ARBA00022723"/>
    </source>
</evidence>
<dbReference type="PANTHER" id="PTHR45718:SF4">
    <property type="entry name" value="TRANSCRIPTIONAL ACTIVATOR CUBITUS INTERRUPTUS"/>
    <property type="match status" value="1"/>
</dbReference>